<protein>
    <submittedName>
        <fullName evidence="1">Uncharacterized protein</fullName>
    </submittedName>
</protein>
<feature type="non-terminal residue" evidence="1">
    <location>
        <position position="63"/>
    </location>
</feature>
<sequence>VKILESYKKIAKSMLIEHAWDRKFGEPLPTLEDVISEEDVKDKKIKFKDKDGNDKEATVGGIL</sequence>
<proteinExistence type="predicted"/>
<dbReference type="AlphaFoldDB" id="A0A382LUA5"/>
<name>A0A382LUA5_9ZZZZ</name>
<gene>
    <name evidence="1" type="ORF">METZ01_LOCUS293072</name>
</gene>
<evidence type="ECO:0000313" key="1">
    <source>
        <dbReference type="EMBL" id="SVC40218.1"/>
    </source>
</evidence>
<feature type="non-terminal residue" evidence="1">
    <location>
        <position position="1"/>
    </location>
</feature>
<dbReference type="EMBL" id="UINC01089267">
    <property type="protein sequence ID" value="SVC40218.1"/>
    <property type="molecule type" value="Genomic_DNA"/>
</dbReference>
<organism evidence="1">
    <name type="scientific">marine metagenome</name>
    <dbReference type="NCBI Taxonomy" id="408172"/>
    <lineage>
        <taxon>unclassified sequences</taxon>
        <taxon>metagenomes</taxon>
        <taxon>ecological metagenomes</taxon>
    </lineage>
</organism>
<reference evidence="1" key="1">
    <citation type="submission" date="2018-05" db="EMBL/GenBank/DDBJ databases">
        <authorList>
            <person name="Lanie J.A."/>
            <person name="Ng W.-L."/>
            <person name="Kazmierczak K.M."/>
            <person name="Andrzejewski T.M."/>
            <person name="Davidsen T.M."/>
            <person name="Wayne K.J."/>
            <person name="Tettelin H."/>
            <person name="Glass J.I."/>
            <person name="Rusch D."/>
            <person name="Podicherti R."/>
            <person name="Tsui H.-C.T."/>
            <person name="Winkler M.E."/>
        </authorList>
    </citation>
    <scope>NUCLEOTIDE SEQUENCE</scope>
</reference>
<accession>A0A382LUA5</accession>